<dbReference type="Proteomes" id="UP001281147">
    <property type="component" value="Unassembled WGS sequence"/>
</dbReference>
<protein>
    <submittedName>
        <fullName evidence="1">Uncharacterized protein</fullName>
    </submittedName>
</protein>
<organism evidence="1 2">
    <name type="scientific">Vermiconidia calcicola</name>
    <dbReference type="NCBI Taxonomy" id="1690605"/>
    <lineage>
        <taxon>Eukaryota</taxon>
        <taxon>Fungi</taxon>
        <taxon>Dikarya</taxon>
        <taxon>Ascomycota</taxon>
        <taxon>Pezizomycotina</taxon>
        <taxon>Dothideomycetes</taxon>
        <taxon>Dothideomycetidae</taxon>
        <taxon>Mycosphaerellales</taxon>
        <taxon>Extremaceae</taxon>
        <taxon>Vermiconidia</taxon>
    </lineage>
</organism>
<accession>A0ACC3NQN8</accession>
<reference evidence="1" key="1">
    <citation type="submission" date="2023-07" db="EMBL/GenBank/DDBJ databases">
        <title>Black Yeasts Isolated from many extreme environments.</title>
        <authorList>
            <person name="Coleine C."/>
            <person name="Stajich J.E."/>
            <person name="Selbmann L."/>
        </authorList>
    </citation>
    <scope>NUCLEOTIDE SEQUENCE</scope>
    <source>
        <strain evidence="1">CCFEE 5714</strain>
    </source>
</reference>
<evidence type="ECO:0000313" key="2">
    <source>
        <dbReference type="Proteomes" id="UP001281147"/>
    </source>
</evidence>
<proteinExistence type="predicted"/>
<evidence type="ECO:0000313" key="1">
    <source>
        <dbReference type="EMBL" id="KAK3721114.1"/>
    </source>
</evidence>
<gene>
    <name evidence="1" type="ORF">LTR37_003404</name>
</gene>
<name>A0ACC3NQN8_9PEZI</name>
<keyword evidence="2" id="KW-1185">Reference proteome</keyword>
<dbReference type="EMBL" id="JAUTXU010000019">
    <property type="protein sequence ID" value="KAK3721114.1"/>
    <property type="molecule type" value="Genomic_DNA"/>
</dbReference>
<sequence length="110" mass="11911">MNNNNTYMQPAPTGYNHWGSTDLADDNIPSLATERPPGKSREQLQPQNSTPSSLSSVMFDGGSETQNTMADLLPRAGASSTAARRSGYPPHGANRSKFDGGCYQTNFEER</sequence>
<comment type="caution">
    <text evidence="1">The sequence shown here is derived from an EMBL/GenBank/DDBJ whole genome shotgun (WGS) entry which is preliminary data.</text>
</comment>